<dbReference type="InterPro" id="IPR010662">
    <property type="entry name" value="RBBP9/YdeN"/>
</dbReference>
<dbReference type="GO" id="GO:0016787">
    <property type="term" value="F:hydrolase activity"/>
    <property type="evidence" value="ECO:0007669"/>
    <property type="project" value="InterPro"/>
</dbReference>
<accession>A0A380RVN9</accession>
<reference evidence="1 2" key="1">
    <citation type="submission" date="2017-08" db="EMBL/GenBank/DDBJ databases">
        <authorList>
            <person name="de Groot N.N."/>
        </authorList>
    </citation>
    <scope>NUCLEOTIDE SEQUENCE [LARGE SCALE GENOMIC DNA]</scope>
    <source>
        <strain evidence="1 2">HM2</strain>
    </source>
</reference>
<dbReference type="SUPFAM" id="SSF53474">
    <property type="entry name" value="alpha/beta-Hydrolases"/>
    <property type="match status" value="1"/>
</dbReference>
<proteinExistence type="predicted"/>
<dbReference type="AlphaFoldDB" id="A0A380RVN9"/>
<organism evidence="1 2">
    <name type="scientific">Fibrobacter succinogenes</name>
    <name type="common">Bacteroides succinogenes</name>
    <dbReference type="NCBI Taxonomy" id="833"/>
    <lineage>
        <taxon>Bacteria</taxon>
        <taxon>Pseudomonadati</taxon>
        <taxon>Fibrobacterota</taxon>
        <taxon>Fibrobacteria</taxon>
        <taxon>Fibrobacterales</taxon>
        <taxon>Fibrobacteraceae</taxon>
        <taxon>Fibrobacter</taxon>
    </lineage>
</organism>
<dbReference type="EMBL" id="UHJL01000001">
    <property type="protein sequence ID" value="SUQ19371.1"/>
    <property type="molecule type" value="Genomic_DNA"/>
</dbReference>
<evidence type="ECO:0008006" key="3">
    <source>
        <dbReference type="Google" id="ProtNLM"/>
    </source>
</evidence>
<dbReference type="RefSeq" id="WP_085490399.1">
    <property type="nucleotide sequence ID" value="NZ_UHJL01000001.1"/>
</dbReference>
<evidence type="ECO:0000313" key="2">
    <source>
        <dbReference type="Proteomes" id="UP000255423"/>
    </source>
</evidence>
<dbReference type="Pfam" id="PF06821">
    <property type="entry name" value="Ser_hydrolase"/>
    <property type="match status" value="1"/>
</dbReference>
<evidence type="ECO:0000313" key="1">
    <source>
        <dbReference type="EMBL" id="SUQ19371.1"/>
    </source>
</evidence>
<name>A0A380RVN9_FIBSU</name>
<protein>
    <recommendedName>
        <fullName evidence="3">Alpha/beta hydrolase</fullName>
    </recommendedName>
</protein>
<sequence>MNYLIVPGLNNSGPKHWQSFWEKSLPNATRVIQHCWDHPEKADWVETLDKCIQQLNADTILVAHSLGVCTTVNYLLKAKSQGGVPPYIKGAFLVSPSDVDNVELIGNFAPMPLEKLPIPACVVASENDPFVSMERSEFFASAWGVKLFNAGALGHINSDSDLGEWEQGRKFLAEFESTEVLK</sequence>
<dbReference type="Proteomes" id="UP000255423">
    <property type="component" value="Unassembled WGS sequence"/>
</dbReference>
<dbReference type="Gene3D" id="3.40.50.1820">
    <property type="entry name" value="alpha/beta hydrolase"/>
    <property type="match status" value="1"/>
</dbReference>
<dbReference type="InterPro" id="IPR029058">
    <property type="entry name" value="AB_hydrolase_fold"/>
</dbReference>
<gene>
    <name evidence="1" type="ORF">SAMN05661053_0602</name>
</gene>